<dbReference type="OrthoDB" id="1758157at2"/>
<sequence length="105" mass="11934">MIDLFNIGSLVFGLIAWMLPIVNLMRYKRPPNNRNWVALSILSISACAISLCLQIFNIYHLVKIEDWSALLDTMGTVVFIATILLVVTIILNIITLIIYRNRTAK</sequence>
<dbReference type="AlphaFoldDB" id="A0A5C8NTK1"/>
<name>A0A5C8NTK1_9BACI</name>
<feature type="transmembrane region" description="Helical" evidence="1">
    <location>
        <begin position="76"/>
        <end position="99"/>
    </location>
</feature>
<feature type="transmembrane region" description="Helical" evidence="1">
    <location>
        <begin position="36"/>
        <end position="56"/>
    </location>
</feature>
<evidence type="ECO:0000313" key="2">
    <source>
        <dbReference type="EMBL" id="TXL64013.1"/>
    </source>
</evidence>
<keyword evidence="1" id="KW-0472">Membrane</keyword>
<evidence type="ECO:0000256" key="1">
    <source>
        <dbReference type="SAM" id="Phobius"/>
    </source>
</evidence>
<keyword evidence="1" id="KW-1133">Transmembrane helix</keyword>
<comment type="caution">
    <text evidence="2">The sequence shown here is derived from an EMBL/GenBank/DDBJ whole genome shotgun (WGS) entry which is preliminary data.</text>
</comment>
<feature type="transmembrane region" description="Helical" evidence="1">
    <location>
        <begin position="6"/>
        <end position="24"/>
    </location>
</feature>
<organism evidence="2 3">
    <name type="scientific">Cerasibacillus terrae</name>
    <dbReference type="NCBI Taxonomy" id="2498845"/>
    <lineage>
        <taxon>Bacteria</taxon>
        <taxon>Bacillati</taxon>
        <taxon>Bacillota</taxon>
        <taxon>Bacilli</taxon>
        <taxon>Bacillales</taxon>
        <taxon>Bacillaceae</taxon>
        <taxon>Cerasibacillus</taxon>
    </lineage>
</organism>
<evidence type="ECO:0008006" key="4">
    <source>
        <dbReference type="Google" id="ProtNLM"/>
    </source>
</evidence>
<evidence type="ECO:0000313" key="3">
    <source>
        <dbReference type="Proteomes" id="UP000321574"/>
    </source>
</evidence>
<dbReference type="Proteomes" id="UP000321574">
    <property type="component" value="Unassembled WGS sequence"/>
</dbReference>
<proteinExistence type="predicted"/>
<keyword evidence="3" id="KW-1185">Reference proteome</keyword>
<gene>
    <name evidence="2" type="ORF">FHP05_10000</name>
</gene>
<reference evidence="2 3" key="1">
    <citation type="submission" date="2019-06" db="EMBL/GenBank/DDBJ databases">
        <title>Cerasibacillus sp. nov., isolated from maize field.</title>
        <authorList>
            <person name="Lin S.-Y."/>
            <person name="Tsai C.-F."/>
            <person name="Young C.-C."/>
        </authorList>
    </citation>
    <scope>NUCLEOTIDE SEQUENCE [LARGE SCALE GENOMIC DNA]</scope>
    <source>
        <strain evidence="2 3">CC-CFT480</strain>
    </source>
</reference>
<accession>A0A5C8NTK1</accession>
<keyword evidence="1" id="KW-0812">Transmembrane</keyword>
<dbReference type="EMBL" id="VDUW01000006">
    <property type="protein sequence ID" value="TXL64013.1"/>
    <property type="molecule type" value="Genomic_DNA"/>
</dbReference>
<protein>
    <recommendedName>
        <fullName evidence="4">Cytochrome c oxidase subunit 4</fullName>
    </recommendedName>
</protein>